<dbReference type="AlphaFoldDB" id="A0A914H092"/>
<evidence type="ECO:0000313" key="2">
    <source>
        <dbReference type="Proteomes" id="UP000887572"/>
    </source>
</evidence>
<feature type="region of interest" description="Disordered" evidence="1">
    <location>
        <begin position="88"/>
        <end position="113"/>
    </location>
</feature>
<protein>
    <submittedName>
        <fullName evidence="3">Uncharacterized protein</fullName>
    </submittedName>
</protein>
<feature type="region of interest" description="Disordered" evidence="1">
    <location>
        <begin position="44"/>
        <end position="75"/>
    </location>
</feature>
<dbReference type="Proteomes" id="UP000887572">
    <property type="component" value="Unplaced"/>
</dbReference>
<accession>A0A914H092</accession>
<dbReference type="WBParaSite" id="Gr19_v10_g12039.t1">
    <property type="protein sequence ID" value="Gr19_v10_g12039.t1"/>
    <property type="gene ID" value="Gr19_v10_g12039"/>
</dbReference>
<evidence type="ECO:0000256" key="1">
    <source>
        <dbReference type="SAM" id="MobiDB-lite"/>
    </source>
</evidence>
<organism evidence="2 3">
    <name type="scientific">Globodera rostochiensis</name>
    <name type="common">Golden nematode worm</name>
    <name type="synonym">Heterodera rostochiensis</name>
    <dbReference type="NCBI Taxonomy" id="31243"/>
    <lineage>
        <taxon>Eukaryota</taxon>
        <taxon>Metazoa</taxon>
        <taxon>Ecdysozoa</taxon>
        <taxon>Nematoda</taxon>
        <taxon>Chromadorea</taxon>
        <taxon>Rhabditida</taxon>
        <taxon>Tylenchina</taxon>
        <taxon>Tylenchomorpha</taxon>
        <taxon>Tylenchoidea</taxon>
        <taxon>Heteroderidae</taxon>
        <taxon>Heteroderinae</taxon>
        <taxon>Globodera</taxon>
    </lineage>
</organism>
<keyword evidence="2" id="KW-1185">Reference proteome</keyword>
<name>A0A914H092_GLORO</name>
<evidence type="ECO:0000313" key="3">
    <source>
        <dbReference type="WBParaSite" id="Gr19_v10_g12039.t1"/>
    </source>
</evidence>
<proteinExistence type="predicted"/>
<reference evidence="3" key="1">
    <citation type="submission" date="2022-11" db="UniProtKB">
        <authorList>
            <consortium name="WormBaseParasite"/>
        </authorList>
    </citation>
    <scope>IDENTIFICATION</scope>
</reference>
<sequence>MLQNIERLRNDQLGTELGAWLNTGGGGGVKTLDEESYAVVGRAHQTSDFTERSDTPQFPVSERTETPMPYHPLLYRRDSPTEDAIMLKQSHSGKSQTTTTGSSNRINSNNIYSNHTNNRIGAITPHGMYGNGTPVGFNRRSSLTSFG</sequence>